<feature type="transmembrane region" description="Helical" evidence="1">
    <location>
        <begin position="60"/>
        <end position="78"/>
    </location>
</feature>
<sequence>MGPNICRYCFKEIKDRDQLITASNFFRIKPFHYVCFYELEKEVSSLWGFWKPLNGVSGNTRAIIMGAIAVWLLATESLGDIGDLIGVIALYSVIIRIMSYIFFEKKIPNLTKRS</sequence>
<keyword evidence="1" id="KW-0812">Transmembrane</keyword>
<name>A0A3A9K9J0_9BACI</name>
<evidence type="ECO:0000313" key="2">
    <source>
        <dbReference type="EMBL" id="RKL68208.1"/>
    </source>
</evidence>
<keyword evidence="1" id="KW-0472">Membrane</keyword>
<comment type="caution">
    <text evidence="2">The sequence shown here is derived from an EMBL/GenBank/DDBJ whole genome shotgun (WGS) entry which is preliminary data.</text>
</comment>
<keyword evidence="1" id="KW-1133">Transmembrane helix</keyword>
<proteinExistence type="predicted"/>
<evidence type="ECO:0000256" key="1">
    <source>
        <dbReference type="SAM" id="Phobius"/>
    </source>
</evidence>
<dbReference type="AlphaFoldDB" id="A0A3A9K9J0"/>
<gene>
    <name evidence="2" type="ORF">CR203_06895</name>
</gene>
<reference evidence="2 3" key="1">
    <citation type="submission" date="2017-10" db="EMBL/GenBank/DDBJ databases">
        <title>Bacillus sp. nov., a halophilic bacterium isolated from a Keqin Lake.</title>
        <authorList>
            <person name="Wang H."/>
        </authorList>
    </citation>
    <scope>NUCLEOTIDE SEQUENCE [LARGE SCALE GENOMIC DNA]</scope>
    <source>
        <strain evidence="2 3">KCTC 13187</strain>
    </source>
</reference>
<evidence type="ECO:0000313" key="3">
    <source>
        <dbReference type="Proteomes" id="UP000281498"/>
    </source>
</evidence>
<accession>A0A3A9K9J0</accession>
<dbReference type="RefSeq" id="WP_110938547.1">
    <property type="nucleotide sequence ID" value="NZ_KZ614147.1"/>
</dbReference>
<feature type="transmembrane region" description="Helical" evidence="1">
    <location>
        <begin position="84"/>
        <end position="103"/>
    </location>
</feature>
<dbReference type="EMBL" id="PDOE01000002">
    <property type="protein sequence ID" value="RKL68208.1"/>
    <property type="molecule type" value="Genomic_DNA"/>
</dbReference>
<dbReference type="Proteomes" id="UP000281498">
    <property type="component" value="Unassembled WGS sequence"/>
</dbReference>
<protein>
    <submittedName>
        <fullName evidence="2">Uncharacterized protein</fullName>
    </submittedName>
</protein>
<keyword evidence="3" id="KW-1185">Reference proteome</keyword>
<organism evidence="2 3">
    <name type="scientific">Salipaludibacillus neizhouensis</name>
    <dbReference type="NCBI Taxonomy" id="885475"/>
    <lineage>
        <taxon>Bacteria</taxon>
        <taxon>Bacillati</taxon>
        <taxon>Bacillota</taxon>
        <taxon>Bacilli</taxon>
        <taxon>Bacillales</taxon>
        <taxon>Bacillaceae</taxon>
    </lineage>
</organism>